<evidence type="ECO:0000256" key="3">
    <source>
        <dbReference type="ARBA" id="ARBA00022490"/>
    </source>
</evidence>
<evidence type="ECO:0000256" key="10">
    <source>
        <dbReference type="SAM" id="MobiDB-lite"/>
    </source>
</evidence>
<evidence type="ECO:0000256" key="1">
    <source>
        <dbReference type="ARBA" id="ARBA00004611"/>
    </source>
</evidence>
<organism evidence="11 12">
    <name type="scientific">Pieris brassicae</name>
    <name type="common">White butterfly</name>
    <name type="synonym">Large white butterfly</name>
    <dbReference type="NCBI Taxonomy" id="7116"/>
    <lineage>
        <taxon>Eukaryota</taxon>
        <taxon>Metazoa</taxon>
        <taxon>Ecdysozoa</taxon>
        <taxon>Arthropoda</taxon>
        <taxon>Hexapoda</taxon>
        <taxon>Insecta</taxon>
        <taxon>Pterygota</taxon>
        <taxon>Neoptera</taxon>
        <taxon>Endopterygota</taxon>
        <taxon>Lepidoptera</taxon>
        <taxon>Glossata</taxon>
        <taxon>Ditrysia</taxon>
        <taxon>Papilionoidea</taxon>
        <taxon>Pieridae</taxon>
        <taxon>Pierinae</taxon>
        <taxon>Pieris</taxon>
    </lineage>
</organism>
<evidence type="ECO:0000256" key="7">
    <source>
        <dbReference type="ARBA" id="ARBA00023212"/>
    </source>
</evidence>
<dbReference type="PANTHER" id="PTHR21648:SF0">
    <property type="entry name" value="RADIAL SPOKE HEAD PROTEIN 3 HOMOLOG"/>
    <property type="match status" value="1"/>
</dbReference>
<protein>
    <recommendedName>
        <fullName evidence="13">Radial spoke head protein 3 homolog</fullName>
    </recommendedName>
</protein>
<evidence type="ECO:0000256" key="4">
    <source>
        <dbReference type="ARBA" id="ARBA00022553"/>
    </source>
</evidence>
<sequence length="472" mass="52484">MPPGDRQGDESSFTVIESVTRDEQSVIARNVNVVRPLARDVPPEARTMLDDKSSQALNMKLKRLKPREARVPLEKPRFVTTVRCGVFLPPPPPLASLLRLTPAPLYSYSSRPHPLAIRHKRNTTPRYGSVVTGATGATSAQYSNVMHDKRVVRGSTFAAHPHAAGDGQESAAARAARTRRRALARRAALARLRPGTPPPAPGRRHLPVQTERYLEELFDKGLEVEAGVQTDLFVDRPATPRYVPATTGAHAATQIYPGDLFDFDLEVQGIVEVLVGKTVQQALGEVAQEEELETLREQQRRYRELRDAELAERQRLAATDVRLQHEKERRVAEARAAAISAQEARQRVAAATLVQGYVAELLPSVLAGLRDAGYLVRRLHRGVEEEFMPWLIEEVSKEIESIITSRDVISEIVREVTEARAELYASAGEREAQQETPLDSLTPPEPSPEEEDGKRHWSLLPNLFTCSTDEGF</sequence>
<evidence type="ECO:0000313" key="12">
    <source>
        <dbReference type="Proteomes" id="UP001152562"/>
    </source>
</evidence>
<feature type="region of interest" description="Disordered" evidence="10">
    <location>
        <begin position="427"/>
        <end position="458"/>
    </location>
</feature>
<dbReference type="EMBL" id="CALOZG010000003">
    <property type="protein sequence ID" value="CAH4009583.1"/>
    <property type="molecule type" value="Genomic_DNA"/>
</dbReference>
<dbReference type="PANTHER" id="PTHR21648">
    <property type="entry name" value="FLAGELLAR RADIAL SPOKE PROTEIN 3"/>
    <property type="match status" value="1"/>
</dbReference>
<evidence type="ECO:0008006" key="13">
    <source>
        <dbReference type="Google" id="ProtNLM"/>
    </source>
</evidence>
<dbReference type="Pfam" id="PF06098">
    <property type="entry name" value="Radial_spoke_3"/>
    <property type="match status" value="1"/>
</dbReference>
<comment type="subcellular location">
    <subcellularLocation>
        <location evidence="1">Cytoplasm</location>
        <location evidence="1">Cytoskeleton</location>
        <location evidence="1">Flagellum axoneme</location>
    </subcellularLocation>
</comment>
<keyword evidence="5" id="KW-0282">Flagellum</keyword>
<dbReference type="Proteomes" id="UP001152562">
    <property type="component" value="Unassembled WGS sequence"/>
</dbReference>
<evidence type="ECO:0000256" key="9">
    <source>
        <dbReference type="SAM" id="Coils"/>
    </source>
</evidence>
<evidence type="ECO:0000256" key="8">
    <source>
        <dbReference type="ARBA" id="ARBA00023273"/>
    </source>
</evidence>
<comment type="similarity">
    <text evidence="2">Belongs to the flagellar radial spoke RSP3 family.</text>
</comment>
<keyword evidence="4" id="KW-0597">Phosphoprotein</keyword>
<keyword evidence="12" id="KW-1185">Reference proteome</keyword>
<keyword evidence="6" id="KW-0969">Cilium</keyword>
<proteinExistence type="inferred from homology"/>
<keyword evidence="8" id="KW-0966">Cell projection</keyword>
<name>A0A9P0X7R0_PIEBR</name>
<evidence type="ECO:0000313" key="11">
    <source>
        <dbReference type="EMBL" id="CAH4009583.1"/>
    </source>
</evidence>
<accession>A0A9P0X7R0</accession>
<keyword evidence="7" id="KW-0206">Cytoskeleton</keyword>
<evidence type="ECO:0000256" key="6">
    <source>
        <dbReference type="ARBA" id="ARBA00023069"/>
    </source>
</evidence>
<comment type="caution">
    <text evidence="11">The sequence shown here is derived from an EMBL/GenBank/DDBJ whole genome shotgun (WGS) entry which is preliminary data.</text>
</comment>
<evidence type="ECO:0000256" key="2">
    <source>
        <dbReference type="ARBA" id="ARBA00006737"/>
    </source>
</evidence>
<dbReference type="InterPro" id="IPR009290">
    <property type="entry name" value="Radial_spoke_3"/>
</dbReference>
<keyword evidence="3" id="KW-0963">Cytoplasm</keyword>
<gene>
    <name evidence="11" type="ORF">PIBRA_LOCUS3161</name>
</gene>
<reference evidence="11" key="1">
    <citation type="submission" date="2022-05" db="EMBL/GenBank/DDBJ databases">
        <authorList>
            <person name="Okamura Y."/>
        </authorList>
    </citation>
    <scope>NUCLEOTIDE SEQUENCE</scope>
</reference>
<dbReference type="AlphaFoldDB" id="A0A9P0X7R0"/>
<evidence type="ECO:0000256" key="5">
    <source>
        <dbReference type="ARBA" id="ARBA00022846"/>
    </source>
</evidence>
<feature type="coiled-coil region" evidence="9">
    <location>
        <begin position="285"/>
        <end position="312"/>
    </location>
</feature>
<dbReference type="GO" id="GO:0005929">
    <property type="term" value="C:cilium"/>
    <property type="evidence" value="ECO:0007669"/>
    <property type="project" value="TreeGrafter"/>
</dbReference>
<keyword evidence="9" id="KW-0175">Coiled coil</keyword>